<accession>A0A024H5F9</accession>
<evidence type="ECO:0000256" key="3">
    <source>
        <dbReference type="ARBA" id="ARBA00023295"/>
    </source>
</evidence>
<dbReference type="Pfam" id="PF08244">
    <property type="entry name" value="Glyco_hydro_32C"/>
    <property type="match status" value="1"/>
</dbReference>
<feature type="domain" description="Glycosyl hydrolase family 32 C-terminal" evidence="6">
    <location>
        <begin position="389"/>
        <end position="521"/>
    </location>
</feature>
<keyword evidence="8" id="KW-1185">Reference proteome</keyword>
<dbReference type="OrthoDB" id="9776657at2"/>
<dbReference type="GO" id="GO:0005987">
    <property type="term" value="P:sucrose catabolic process"/>
    <property type="evidence" value="ECO:0007669"/>
    <property type="project" value="TreeGrafter"/>
</dbReference>
<keyword evidence="3 4" id="KW-0326">Glycosidase</keyword>
<dbReference type="InterPro" id="IPR001362">
    <property type="entry name" value="Glyco_hydro_32"/>
</dbReference>
<dbReference type="AlphaFoldDB" id="A0A024H5F9"/>
<evidence type="ECO:0000259" key="6">
    <source>
        <dbReference type="Pfam" id="PF08244"/>
    </source>
</evidence>
<gene>
    <name evidence="7" type="primary">inu1</name>
    <name evidence="7" type="ORF">ARTSIC4J27_3117</name>
</gene>
<dbReference type="PANTHER" id="PTHR42800">
    <property type="entry name" value="EXOINULINASE INUD (AFU_ORTHOLOGUE AFUA_5G00480)"/>
    <property type="match status" value="1"/>
</dbReference>
<dbReference type="Proteomes" id="UP000035722">
    <property type="component" value="Unassembled WGS sequence"/>
</dbReference>
<dbReference type="SUPFAM" id="SSF75005">
    <property type="entry name" value="Arabinanase/levansucrase/invertase"/>
    <property type="match status" value="1"/>
</dbReference>
<evidence type="ECO:0000256" key="4">
    <source>
        <dbReference type="RuleBase" id="RU362110"/>
    </source>
</evidence>
<evidence type="ECO:0000313" key="8">
    <source>
        <dbReference type="Proteomes" id="UP000035722"/>
    </source>
</evidence>
<comment type="caution">
    <text evidence="7">The sequence shown here is derived from an EMBL/GenBank/DDBJ whole genome shotgun (WGS) entry which is preliminary data.</text>
</comment>
<protein>
    <submittedName>
        <fullName evidence="7">Exo-inulinase</fullName>
        <ecNumber evidence="7">3.2.1.80</ecNumber>
    </submittedName>
</protein>
<dbReference type="InterPro" id="IPR023296">
    <property type="entry name" value="Glyco_hydro_beta-prop_sf"/>
</dbReference>
<sequence length="525" mass="56970">MSSYLDAARLETAPAETSGFRPAIHFTARDTWLNDPNGLVFHDGLYHLFFQNNPYGNVWGNMSWGHATSRDLLHWTEHPVAIACDGNEDIFSGSVVVDHGNTSGFGTAEAPALVAIYTSAYKAASEYNGTQAQSLAYSTDAGMTWRKYEGNPVLTRNSAHFRDPKVFRYQGEAGDYWVMVAVEAQHQTVVLYRSEDLKTWEFLSDFGPANADAGEWECPDLFPLAVDGDPDNIKWVLIVNVNPGAVAGGSGGQYFVGHFDGVRFVPEPGSLVAPGGLSSLPDPEARSAALQQCLWLDWGRDCYASVSFSNAPDGRRIVIGWMNNWDYANHLPTAPWRSSMTLAREVRLTEVNGSARLVQQPVLAQPGGALLASEEQLNAGTFELRNSARRLPDAVPGSAQIIDAEIVPGASERVGLRLFGGHDGSEGTVLSYNTASARLVLDRRQSGNTGFHEKFPSMESAPLVLEDGVLKLQIVVDHCSVEVFAQDGKVVLTDLIFPDAEHGENWLSAEGGPATILKLSVSTLT</sequence>
<dbReference type="GO" id="GO:0004575">
    <property type="term" value="F:sucrose alpha-glucosidase activity"/>
    <property type="evidence" value="ECO:0007669"/>
    <property type="project" value="TreeGrafter"/>
</dbReference>
<keyword evidence="2 4" id="KW-0378">Hydrolase</keyword>
<evidence type="ECO:0000313" key="7">
    <source>
        <dbReference type="EMBL" id="CCQ47137.1"/>
    </source>
</evidence>
<dbReference type="EC" id="3.2.1.80" evidence="7"/>
<dbReference type="InterPro" id="IPR013320">
    <property type="entry name" value="ConA-like_dom_sf"/>
</dbReference>
<name>A0A024H5F9_9MICC</name>
<dbReference type="SMART" id="SM00640">
    <property type="entry name" value="Glyco_32"/>
    <property type="match status" value="1"/>
</dbReference>
<dbReference type="EMBL" id="CAQI01000048">
    <property type="protein sequence ID" value="CCQ47137.1"/>
    <property type="molecule type" value="Genomic_DNA"/>
</dbReference>
<proteinExistence type="inferred from homology"/>
<dbReference type="Gene3D" id="2.60.120.560">
    <property type="entry name" value="Exo-inulinase, domain 1"/>
    <property type="match status" value="1"/>
</dbReference>
<dbReference type="GO" id="GO:0051669">
    <property type="term" value="F:fructan beta-fructosidase activity"/>
    <property type="evidence" value="ECO:0007669"/>
    <property type="project" value="UniProtKB-EC"/>
</dbReference>
<dbReference type="Gene3D" id="2.115.10.20">
    <property type="entry name" value="Glycosyl hydrolase domain, family 43"/>
    <property type="match status" value="1"/>
</dbReference>
<dbReference type="RefSeq" id="WP_050056020.1">
    <property type="nucleotide sequence ID" value="NZ_CAQI01000048.1"/>
</dbReference>
<dbReference type="InterPro" id="IPR013148">
    <property type="entry name" value="Glyco_hydro_32_N"/>
</dbReference>
<reference evidence="8" key="1">
    <citation type="journal article" date="2014" name="Genome Announc.">
        <title>Genome Sequence of Arthrobacter siccitolerans 4J27, a Xeroprotectant-Producing Desiccation-Tolerant Microorganism.</title>
        <authorList>
            <person name="Manzanera M."/>
            <person name="Santa-Cruz-Calvo L."/>
            <person name="Vilchez J.I."/>
            <person name="Garcia-Fontana C."/>
            <person name="Silva-Castro G.A."/>
            <person name="Calvo C."/>
            <person name="Gonzalez-Lopez J."/>
        </authorList>
    </citation>
    <scope>NUCLEOTIDE SEQUENCE [LARGE SCALE GENOMIC DNA]</scope>
    <source>
        <strain evidence="8">4J27</strain>
    </source>
</reference>
<comment type="similarity">
    <text evidence="1 4">Belongs to the glycosyl hydrolase 32 family.</text>
</comment>
<dbReference type="STRING" id="861266.ARTSIC4J27_3117"/>
<dbReference type="CDD" id="cd18622">
    <property type="entry name" value="GH32_Inu-like"/>
    <property type="match status" value="1"/>
</dbReference>
<dbReference type="Pfam" id="PF00251">
    <property type="entry name" value="Glyco_hydro_32N"/>
    <property type="match status" value="1"/>
</dbReference>
<evidence type="ECO:0000256" key="1">
    <source>
        <dbReference type="ARBA" id="ARBA00009902"/>
    </source>
</evidence>
<organism evidence="7 8">
    <name type="scientific">Pseudarthrobacter siccitolerans</name>
    <dbReference type="NCBI Taxonomy" id="861266"/>
    <lineage>
        <taxon>Bacteria</taxon>
        <taxon>Bacillati</taxon>
        <taxon>Actinomycetota</taxon>
        <taxon>Actinomycetes</taxon>
        <taxon>Micrococcales</taxon>
        <taxon>Micrococcaceae</taxon>
        <taxon>Pseudarthrobacter</taxon>
    </lineage>
</organism>
<dbReference type="GO" id="GO:0005737">
    <property type="term" value="C:cytoplasm"/>
    <property type="evidence" value="ECO:0007669"/>
    <property type="project" value="TreeGrafter"/>
</dbReference>
<dbReference type="PANTHER" id="PTHR42800:SF1">
    <property type="entry name" value="EXOINULINASE INUD (AFU_ORTHOLOGUE AFUA_5G00480)"/>
    <property type="match status" value="1"/>
</dbReference>
<dbReference type="SUPFAM" id="SSF49899">
    <property type="entry name" value="Concanavalin A-like lectins/glucanases"/>
    <property type="match status" value="1"/>
</dbReference>
<evidence type="ECO:0000256" key="2">
    <source>
        <dbReference type="ARBA" id="ARBA00022801"/>
    </source>
</evidence>
<feature type="domain" description="Glycosyl hydrolase family 32 N-terminal" evidence="5">
    <location>
        <begin position="25"/>
        <end position="361"/>
    </location>
</feature>
<evidence type="ECO:0000259" key="5">
    <source>
        <dbReference type="Pfam" id="PF00251"/>
    </source>
</evidence>
<dbReference type="InterPro" id="IPR013189">
    <property type="entry name" value="Glyco_hydro_32_C"/>
</dbReference>